<comment type="caution">
    <text evidence="2">The sequence shown here is derived from an EMBL/GenBank/DDBJ whole genome shotgun (WGS) entry which is preliminary data.</text>
</comment>
<dbReference type="AlphaFoldDB" id="A0ABD5T176"/>
<sequence>MTHIDAIITPSEEPADNLQKAKVTKSEKQGAVGVPVFFSAEDIQKQGIDPNEVDEIGVRVKDGFVVFVPLSPEKGDQ</sequence>
<evidence type="ECO:0000313" key="2">
    <source>
        <dbReference type="EMBL" id="MFC6771226.1"/>
    </source>
</evidence>
<gene>
    <name evidence="2" type="ORF">ACFQDD_06800</name>
</gene>
<reference evidence="2 3" key="1">
    <citation type="journal article" date="2019" name="Int. J. Syst. Evol. Microbiol.">
        <title>The Global Catalogue of Microorganisms (GCM) 10K type strain sequencing project: providing services to taxonomists for standard genome sequencing and annotation.</title>
        <authorList>
            <consortium name="The Broad Institute Genomics Platform"/>
            <consortium name="The Broad Institute Genome Sequencing Center for Infectious Disease"/>
            <person name="Wu L."/>
            <person name="Ma J."/>
        </authorList>
    </citation>
    <scope>NUCLEOTIDE SEQUENCE [LARGE SCALE GENOMIC DNA]</scope>
    <source>
        <strain evidence="2 3">PJ61</strain>
    </source>
</reference>
<feature type="region of interest" description="Disordered" evidence="1">
    <location>
        <begin position="1"/>
        <end position="21"/>
    </location>
</feature>
<keyword evidence="3" id="KW-1185">Reference proteome</keyword>
<dbReference type="EMBL" id="JBHSWT010000309">
    <property type="protein sequence ID" value="MFC6771226.1"/>
    <property type="molecule type" value="Genomic_DNA"/>
</dbReference>
<accession>A0ABD5T176</accession>
<evidence type="ECO:0000256" key="1">
    <source>
        <dbReference type="SAM" id="MobiDB-lite"/>
    </source>
</evidence>
<protein>
    <submittedName>
        <fullName evidence="2">Uncharacterized protein</fullName>
    </submittedName>
</protein>
<dbReference type="Proteomes" id="UP001596274">
    <property type="component" value="Unassembled WGS sequence"/>
</dbReference>
<organism evidence="2 3">
    <name type="scientific">Halorubrum pallidum</name>
    <dbReference type="NCBI Taxonomy" id="1526114"/>
    <lineage>
        <taxon>Archaea</taxon>
        <taxon>Methanobacteriati</taxon>
        <taxon>Methanobacteriota</taxon>
        <taxon>Stenosarchaea group</taxon>
        <taxon>Halobacteria</taxon>
        <taxon>Halobacteriales</taxon>
        <taxon>Haloferacaceae</taxon>
        <taxon>Halorubrum</taxon>
    </lineage>
</organism>
<name>A0ABD5T176_9EURY</name>
<evidence type="ECO:0000313" key="3">
    <source>
        <dbReference type="Proteomes" id="UP001596274"/>
    </source>
</evidence>
<proteinExistence type="predicted"/>